<proteinExistence type="predicted"/>
<evidence type="ECO:0000313" key="7">
    <source>
        <dbReference type="Ensembl" id="ENSHCOP00000019760.1"/>
    </source>
</evidence>
<sequence>MSAPFTQRGESCGPMLQSLWDYVRSEHDSVLLSPYLPVLCAFLTHVTFCAPFLLLDLLAGVSQRVRAWKISAKQPPPPLRAWLKCLGKIAVQYLTVLLPASALLQISRRPSQLPEWSPSSWRLFTDVFVCFLLFDALFFFWHLCLHRIPWLYRNVHQEHHQHQVPFALQAQDASTSELLSLLLLAQISACLVNCHPVSEVFFHIFNTWLAVDDHCGYNLPWALHRLLPFFGGVPHHHIHHRRHNVNFAPYFTHWDHLFGTYRRD</sequence>
<dbReference type="GO" id="GO:0008610">
    <property type="term" value="P:lipid biosynthetic process"/>
    <property type="evidence" value="ECO:0007669"/>
    <property type="project" value="InterPro"/>
</dbReference>
<feature type="domain" description="Fatty acid hydroxylase" evidence="6">
    <location>
        <begin position="128"/>
        <end position="260"/>
    </location>
</feature>
<protein>
    <submittedName>
        <fullName evidence="7">Cholesterol 25-hydroxylase-like protein</fullName>
    </submittedName>
</protein>
<name>A0A3Q3DT04_HIPCM</name>
<dbReference type="AlphaFoldDB" id="A0A3Q3DT04"/>
<feature type="transmembrane region" description="Helical" evidence="5">
    <location>
        <begin position="35"/>
        <end position="60"/>
    </location>
</feature>
<dbReference type="GeneID" id="109524973"/>
<evidence type="ECO:0000256" key="3">
    <source>
        <dbReference type="ARBA" id="ARBA00022989"/>
    </source>
</evidence>
<reference evidence="7" key="2">
    <citation type="submission" date="2025-09" db="UniProtKB">
        <authorList>
            <consortium name="Ensembl"/>
        </authorList>
    </citation>
    <scope>IDENTIFICATION</scope>
</reference>
<evidence type="ECO:0000259" key="6">
    <source>
        <dbReference type="Pfam" id="PF04116"/>
    </source>
</evidence>
<dbReference type="InterPro" id="IPR050307">
    <property type="entry name" value="Sterol_Desaturase_Related"/>
</dbReference>
<dbReference type="InterPro" id="IPR006694">
    <property type="entry name" value="Fatty_acid_hydroxylase"/>
</dbReference>
<dbReference type="Ensembl" id="ENSHCOT00000007925.1">
    <property type="protein sequence ID" value="ENSHCOP00000019760.1"/>
    <property type="gene ID" value="ENSHCOG00000005308.1"/>
</dbReference>
<dbReference type="GeneTree" id="ENSGT00940000167361"/>
<accession>A0A3Q3DT04</accession>
<evidence type="ECO:0000256" key="2">
    <source>
        <dbReference type="ARBA" id="ARBA00022692"/>
    </source>
</evidence>
<dbReference type="GO" id="GO:0005506">
    <property type="term" value="F:iron ion binding"/>
    <property type="evidence" value="ECO:0007669"/>
    <property type="project" value="InterPro"/>
</dbReference>
<comment type="subcellular location">
    <subcellularLocation>
        <location evidence="1">Membrane</location>
    </subcellularLocation>
</comment>
<keyword evidence="3 5" id="KW-1133">Transmembrane helix</keyword>
<feature type="transmembrane region" description="Helical" evidence="5">
    <location>
        <begin position="81"/>
        <end position="103"/>
    </location>
</feature>
<feature type="transmembrane region" description="Helical" evidence="5">
    <location>
        <begin position="123"/>
        <end position="144"/>
    </location>
</feature>
<dbReference type="OMA" id="ELAPSCW"/>
<dbReference type="RefSeq" id="XP_019740695.1">
    <property type="nucleotide sequence ID" value="XM_019885136.1"/>
</dbReference>
<dbReference type="PANTHER" id="PTHR11863">
    <property type="entry name" value="STEROL DESATURASE"/>
    <property type="match status" value="1"/>
</dbReference>
<dbReference type="KEGG" id="hcq:109524973"/>
<dbReference type="STRING" id="109280.ENSHCOP00000019760"/>
<keyword evidence="4 5" id="KW-0472">Membrane</keyword>
<dbReference type="GO" id="GO:0016020">
    <property type="term" value="C:membrane"/>
    <property type="evidence" value="ECO:0007669"/>
    <property type="project" value="UniProtKB-SubCell"/>
</dbReference>
<keyword evidence="2 5" id="KW-0812">Transmembrane</keyword>
<dbReference type="OrthoDB" id="1658724at2759"/>
<dbReference type="GO" id="GO:0016491">
    <property type="term" value="F:oxidoreductase activity"/>
    <property type="evidence" value="ECO:0007669"/>
    <property type="project" value="InterPro"/>
</dbReference>
<dbReference type="Pfam" id="PF04116">
    <property type="entry name" value="FA_hydroxylase"/>
    <property type="match status" value="1"/>
</dbReference>
<keyword evidence="8" id="KW-1185">Reference proteome</keyword>
<evidence type="ECO:0000313" key="8">
    <source>
        <dbReference type="Proteomes" id="UP000264820"/>
    </source>
</evidence>
<evidence type="ECO:0000256" key="5">
    <source>
        <dbReference type="SAM" id="Phobius"/>
    </source>
</evidence>
<evidence type="ECO:0000256" key="1">
    <source>
        <dbReference type="ARBA" id="ARBA00004370"/>
    </source>
</evidence>
<evidence type="ECO:0000256" key="4">
    <source>
        <dbReference type="ARBA" id="ARBA00023136"/>
    </source>
</evidence>
<organism evidence="7 8">
    <name type="scientific">Hippocampus comes</name>
    <name type="common">Tiger tail seahorse</name>
    <dbReference type="NCBI Taxonomy" id="109280"/>
    <lineage>
        <taxon>Eukaryota</taxon>
        <taxon>Metazoa</taxon>
        <taxon>Chordata</taxon>
        <taxon>Craniata</taxon>
        <taxon>Vertebrata</taxon>
        <taxon>Euteleostomi</taxon>
        <taxon>Actinopterygii</taxon>
        <taxon>Neopterygii</taxon>
        <taxon>Teleostei</taxon>
        <taxon>Neoteleostei</taxon>
        <taxon>Acanthomorphata</taxon>
        <taxon>Syngnathiaria</taxon>
        <taxon>Syngnathiformes</taxon>
        <taxon>Syngnathoidei</taxon>
        <taxon>Syngnathidae</taxon>
        <taxon>Hippocampus</taxon>
    </lineage>
</organism>
<dbReference type="Proteomes" id="UP000264820">
    <property type="component" value="Unplaced"/>
</dbReference>
<reference evidence="7" key="1">
    <citation type="submission" date="2025-08" db="UniProtKB">
        <authorList>
            <consortium name="Ensembl"/>
        </authorList>
    </citation>
    <scope>IDENTIFICATION</scope>
</reference>